<accession>A0A2Z7DBQ8</accession>
<feature type="compositionally biased region" description="Acidic residues" evidence="1">
    <location>
        <begin position="132"/>
        <end position="141"/>
    </location>
</feature>
<dbReference type="Proteomes" id="UP000250235">
    <property type="component" value="Unassembled WGS sequence"/>
</dbReference>
<proteinExistence type="predicted"/>
<evidence type="ECO:0000313" key="2">
    <source>
        <dbReference type="EMBL" id="KZV56714.1"/>
    </source>
</evidence>
<feature type="compositionally biased region" description="Basic and acidic residues" evidence="1">
    <location>
        <begin position="122"/>
        <end position="131"/>
    </location>
</feature>
<gene>
    <name evidence="2" type="ORF">F511_07636</name>
</gene>
<organism evidence="2 3">
    <name type="scientific">Dorcoceras hygrometricum</name>
    <dbReference type="NCBI Taxonomy" id="472368"/>
    <lineage>
        <taxon>Eukaryota</taxon>
        <taxon>Viridiplantae</taxon>
        <taxon>Streptophyta</taxon>
        <taxon>Embryophyta</taxon>
        <taxon>Tracheophyta</taxon>
        <taxon>Spermatophyta</taxon>
        <taxon>Magnoliopsida</taxon>
        <taxon>eudicotyledons</taxon>
        <taxon>Gunneridae</taxon>
        <taxon>Pentapetalae</taxon>
        <taxon>asterids</taxon>
        <taxon>lamiids</taxon>
        <taxon>Lamiales</taxon>
        <taxon>Gesneriaceae</taxon>
        <taxon>Didymocarpoideae</taxon>
        <taxon>Trichosporeae</taxon>
        <taxon>Loxocarpinae</taxon>
        <taxon>Dorcoceras</taxon>
    </lineage>
</organism>
<evidence type="ECO:0000313" key="3">
    <source>
        <dbReference type="Proteomes" id="UP000250235"/>
    </source>
</evidence>
<keyword evidence="3" id="KW-1185">Reference proteome</keyword>
<reference evidence="2 3" key="1">
    <citation type="journal article" date="2015" name="Proc. Natl. Acad. Sci. U.S.A.">
        <title>The resurrection genome of Boea hygrometrica: A blueprint for survival of dehydration.</title>
        <authorList>
            <person name="Xiao L."/>
            <person name="Yang G."/>
            <person name="Zhang L."/>
            <person name="Yang X."/>
            <person name="Zhao S."/>
            <person name="Ji Z."/>
            <person name="Zhou Q."/>
            <person name="Hu M."/>
            <person name="Wang Y."/>
            <person name="Chen M."/>
            <person name="Xu Y."/>
            <person name="Jin H."/>
            <person name="Xiao X."/>
            <person name="Hu G."/>
            <person name="Bao F."/>
            <person name="Hu Y."/>
            <person name="Wan P."/>
            <person name="Li L."/>
            <person name="Deng X."/>
            <person name="Kuang T."/>
            <person name="Xiang C."/>
            <person name="Zhu J.K."/>
            <person name="Oliver M.J."/>
            <person name="He Y."/>
        </authorList>
    </citation>
    <scope>NUCLEOTIDE SEQUENCE [LARGE SCALE GENOMIC DNA]</scope>
    <source>
        <strain evidence="3">cv. XS01</strain>
    </source>
</reference>
<protein>
    <submittedName>
        <fullName evidence="2">Uncharacterized protein</fullName>
    </submittedName>
</protein>
<name>A0A2Z7DBQ8_9LAMI</name>
<dbReference type="EMBL" id="KQ987836">
    <property type="protein sequence ID" value="KZV56714.1"/>
    <property type="molecule type" value="Genomic_DNA"/>
</dbReference>
<evidence type="ECO:0000256" key="1">
    <source>
        <dbReference type="SAM" id="MobiDB-lite"/>
    </source>
</evidence>
<dbReference type="AlphaFoldDB" id="A0A2Z7DBQ8"/>
<sequence length="141" mass="16203">MIKCISDHQRSTLYLAERLVGGPARRSASTRELFQREERLARGVHLGRGRICMLVGHSTSLHKTKMVYLRKPAWGTAQMTYLLDIESRLETSWLRTSQLDELIQEEGTLSSKVMNSHKMRKTLLDRGTRSSEDDEDQLNSN</sequence>
<feature type="region of interest" description="Disordered" evidence="1">
    <location>
        <begin position="114"/>
        <end position="141"/>
    </location>
</feature>